<gene>
    <name evidence="6" type="ORF">OXD698_LOCUS3519</name>
</gene>
<evidence type="ECO:0000256" key="3">
    <source>
        <dbReference type="PROSITE-ProRule" id="PRU00089"/>
    </source>
</evidence>
<dbReference type="EMBL" id="CAJOAZ010000125">
    <property type="protein sequence ID" value="CAF3542616.1"/>
    <property type="molecule type" value="Genomic_DNA"/>
</dbReference>
<protein>
    <recommendedName>
        <fullName evidence="5">Fork-head domain-containing protein</fullName>
    </recommendedName>
</protein>
<dbReference type="Pfam" id="PF00250">
    <property type="entry name" value="Forkhead"/>
    <property type="match status" value="1"/>
</dbReference>
<dbReference type="PROSITE" id="PS50039">
    <property type="entry name" value="FORK_HEAD_3"/>
    <property type="match status" value="1"/>
</dbReference>
<reference evidence="6" key="1">
    <citation type="submission" date="2021-02" db="EMBL/GenBank/DDBJ databases">
        <authorList>
            <person name="Nowell W R."/>
        </authorList>
    </citation>
    <scope>NUCLEOTIDE SEQUENCE</scope>
</reference>
<keyword evidence="1 3" id="KW-0238">DNA-binding</keyword>
<feature type="DNA-binding region" description="Fork-head" evidence="3">
    <location>
        <begin position="58"/>
        <end position="151"/>
    </location>
</feature>
<organism evidence="6 7">
    <name type="scientific">Adineta steineri</name>
    <dbReference type="NCBI Taxonomy" id="433720"/>
    <lineage>
        <taxon>Eukaryota</taxon>
        <taxon>Metazoa</taxon>
        <taxon>Spiralia</taxon>
        <taxon>Gnathifera</taxon>
        <taxon>Rotifera</taxon>
        <taxon>Eurotatoria</taxon>
        <taxon>Bdelloidea</taxon>
        <taxon>Adinetida</taxon>
        <taxon>Adinetidae</taxon>
        <taxon>Adineta</taxon>
    </lineage>
</organism>
<evidence type="ECO:0000256" key="4">
    <source>
        <dbReference type="SAM" id="MobiDB-lite"/>
    </source>
</evidence>
<name>A0A818JIQ8_9BILA</name>
<dbReference type="Proteomes" id="UP000663844">
    <property type="component" value="Unassembled WGS sequence"/>
</dbReference>
<dbReference type="InterPro" id="IPR036388">
    <property type="entry name" value="WH-like_DNA-bd_sf"/>
</dbReference>
<feature type="region of interest" description="Disordered" evidence="4">
    <location>
        <begin position="38"/>
        <end position="58"/>
    </location>
</feature>
<comment type="caution">
    <text evidence="6">The sequence shown here is derived from an EMBL/GenBank/DDBJ whole genome shotgun (WGS) entry which is preliminary data.</text>
</comment>
<dbReference type="GO" id="GO:0000978">
    <property type="term" value="F:RNA polymerase II cis-regulatory region sequence-specific DNA binding"/>
    <property type="evidence" value="ECO:0007669"/>
    <property type="project" value="TreeGrafter"/>
</dbReference>
<keyword evidence="2 3" id="KW-0539">Nucleus</keyword>
<dbReference type="PANTHER" id="PTHR11829">
    <property type="entry name" value="FORKHEAD BOX PROTEIN"/>
    <property type="match status" value="1"/>
</dbReference>
<dbReference type="GO" id="GO:0009653">
    <property type="term" value="P:anatomical structure morphogenesis"/>
    <property type="evidence" value="ECO:0007669"/>
    <property type="project" value="TreeGrafter"/>
</dbReference>
<evidence type="ECO:0000313" key="7">
    <source>
        <dbReference type="Proteomes" id="UP000663844"/>
    </source>
</evidence>
<evidence type="ECO:0000259" key="5">
    <source>
        <dbReference type="PROSITE" id="PS50039"/>
    </source>
</evidence>
<accession>A0A818JIQ8</accession>
<dbReference type="SUPFAM" id="SSF46785">
    <property type="entry name" value="Winged helix' DNA-binding domain"/>
    <property type="match status" value="1"/>
</dbReference>
<dbReference type="GO" id="GO:0000981">
    <property type="term" value="F:DNA-binding transcription factor activity, RNA polymerase II-specific"/>
    <property type="evidence" value="ECO:0007669"/>
    <property type="project" value="TreeGrafter"/>
</dbReference>
<dbReference type="PRINTS" id="PR00053">
    <property type="entry name" value="FORKHEAD"/>
</dbReference>
<dbReference type="AlphaFoldDB" id="A0A818JIQ8"/>
<proteinExistence type="predicted"/>
<feature type="domain" description="Fork-head" evidence="5">
    <location>
        <begin position="58"/>
        <end position="151"/>
    </location>
</feature>
<dbReference type="Gene3D" id="1.10.10.10">
    <property type="entry name" value="Winged helix-like DNA-binding domain superfamily/Winged helix DNA-binding domain"/>
    <property type="match status" value="1"/>
</dbReference>
<evidence type="ECO:0000256" key="2">
    <source>
        <dbReference type="ARBA" id="ARBA00023242"/>
    </source>
</evidence>
<dbReference type="SMART" id="SM00339">
    <property type="entry name" value="FH"/>
    <property type="match status" value="1"/>
</dbReference>
<comment type="subcellular location">
    <subcellularLocation>
        <location evidence="3">Nucleus</location>
    </subcellularLocation>
</comment>
<evidence type="ECO:0000313" key="6">
    <source>
        <dbReference type="EMBL" id="CAF3542616.1"/>
    </source>
</evidence>
<dbReference type="InterPro" id="IPR001766">
    <property type="entry name" value="Fork_head_dom"/>
</dbReference>
<dbReference type="GO" id="GO:0005634">
    <property type="term" value="C:nucleus"/>
    <property type="evidence" value="ECO:0007669"/>
    <property type="project" value="UniProtKB-SubCell"/>
</dbReference>
<dbReference type="InterPro" id="IPR050211">
    <property type="entry name" value="FOX_domain-containing"/>
</dbReference>
<dbReference type="GO" id="GO:0030154">
    <property type="term" value="P:cell differentiation"/>
    <property type="evidence" value="ECO:0007669"/>
    <property type="project" value="TreeGrafter"/>
</dbReference>
<dbReference type="PANTHER" id="PTHR11829:SF142">
    <property type="entry name" value="FORK-HEAD DOMAIN-CONTAINING PROTEIN"/>
    <property type="match status" value="1"/>
</dbReference>
<dbReference type="InterPro" id="IPR030456">
    <property type="entry name" value="TF_fork_head_CS_2"/>
</dbReference>
<dbReference type="InterPro" id="IPR036390">
    <property type="entry name" value="WH_DNA-bd_sf"/>
</dbReference>
<dbReference type="PROSITE" id="PS00658">
    <property type="entry name" value="FORK_HEAD_2"/>
    <property type="match status" value="1"/>
</dbReference>
<evidence type="ECO:0000256" key="1">
    <source>
        <dbReference type="ARBA" id="ARBA00023125"/>
    </source>
</evidence>
<sequence>MQSIPNNIYYQQNSEYDLIMNKYQFHDSGIVDEGLSDETESIEEDLNNQSDENEIPKKPSQSYLEIIAEAILKSSNRMMQLYEIYNYFQRKYRYFAEDINKSWKNSVRHNLSLNDCFVKAGRGNNGKGHFWRIHELAEREFEQGRFRRRRYRQQMRDLHMQANSSYNGHPSISSFYPAAPPSTNSYYMCSPHHPPSYHAMYSSPNISSESHPMTSSPLQNICLSSSTPTSYPSYDPYAASYYPTHYHSMASSYTSPNVSTNFELE</sequence>